<dbReference type="GO" id="GO:0004721">
    <property type="term" value="F:phosphoprotein phosphatase activity"/>
    <property type="evidence" value="ECO:0007669"/>
    <property type="project" value="InterPro"/>
</dbReference>
<dbReference type="Pfam" id="PF00782">
    <property type="entry name" value="DSPc"/>
    <property type="match status" value="1"/>
</dbReference>
<evidence type="ECO:0000259" key="2">
    <source>
        <dbReference type="PROSITE" id="PS50054"/>
    </source>
</evidence>
<feature type="domain" description="Tyrosine specific protein phosphatases" evidence="3">
    <location>
        <begin position="854"/>
        <end position="913"/>
    </location>
</feature>
<sequence>MENLVLTALRLDVELSETYATPRGYGWLGEHSDEAEELAALLHEAAPRLAFSSLRAPILGARSLPKARSYEVSETIKDRLRAAEPMPTGPGEIPWHRLAASISSEMLKFDEASDAASRTRQQAAAQSPQPRSPPGGDIIDINSGGRVFFCLFDATSPAHTPPSSRRNSPDRDLQWCLGRAAAAAAAGAGEDTALQPGQLRQQLSEEAWRQLAVPEPSLLEAHGGLGGSGSGGGVGGIGGSPAHLHHLMPEEEGLERGSSGYCALPLCDGSSQLPGQGMHGLPNGSVASSLGSAGSNEGRDLSGILLPSSGGDSFTFATAGAAAAAAVAAVDAPPVPRQLRRSVTGMGGGAGQQGCLVLKFVSSRLLCQSEQFASELTRHVGLCVPDSRILRSKGASEGEWQEALEAAAAVRDRFPDLHDEMGRSSCCLVMEFIPGSCLFRSQQAFLPCHLHQTAEDLGRLLTLDMLLGNADRLHCDELSWRGNPENILCASAGRWAGRVVAIDAVVQRRPPGGLKSVEDRSCERLTELALNDAGVASTLLRQALAEGAAELADLPETAAAFQQGLKAALDAAVSIKGLLEMMFEVVSDWIREFIDDIEEDGSVGGGGAAAAASGGGGGGTGGGIGGSSLHSQSFNVGSGGGGRDGGGGAAAAAGGGGGSHHGATPRSLSLPAASRRVSSTGTSPSPLLLASSAATSSQTMRIRQISHEATRNDTVGEKVAHWKAVFREKGEELRAAVEEWQQKRGTPAGSQRLTTAFLDGTHPIVDVYELKVRLEHMLQRLRVLQQASLTGRPCCLMPRLYLSGAVEASSLHLLKHMGISHVLNATEDLLLPEEGLGFVCLRCPLRDVEEEDLLPFLPDATAFIDEGLAQGTGLLVHCHAGKSRSCSLVLAWLMTRRRWPLNRAMQFLQKARPEAAPNAGYLAALLWLEEELFGRQTVKMKKTKPEPRVCPECGEKVGLSADSVRVHIRFKHPASALARSLQDCAEGGHGSDGWAGLAGSSPTSSSAAHSLTQHPSSPSSVGGGLGSGRLTPRSPPTAGHAHSPRHMQPQFQSPRAAAQYKELYQRFGGTAAVQVAEVGEEEAAAGERQQPAAQLQGAAGFPSAALSGSPFNCWTAPGAAEQPASLAPLLTVPREGVTGTGSNQPECGEISVAGLDSPVAMAAALRGQTADLLLWAGGEEAEEEYLSAATTAATTPQELL</sequence>
<comment type="caution">
    <text evidence="4">The sequence shown here is derived from an EMBL/GenBank/DDBJ whole genome shotgun (WGS) entry which is preliminary data.</text>
</comment>
<dbReference type="GO" id="GO:0043622">
    <property type="term" value="P:cortical microtubule organization"/>
    <property type="evidence" value="ECO:0007669"/>
    <property type="project" value="InterPro"/>
</dbReference>
<evidence type="ECO:0000313" key="4">
    <source>
        <dbReference type="EMBL" id="KAI3425893.1"/>
    </source>
</evidence>
<dbReference type="CDD" id="cd14498">
    <property type="entry name" value="DSP"/>
    <property type="match status" value="1"/>
</dbReference>
<dbReference type="SUPFAM" id="SSF56112">
    <property type="entry name" value="Protein kinase-like (PK-like)"/>
    <property type="match status" value="1"/>
</dbReference>
<keyword evidence="5" id="KW-1185">Reference proteome</keyword>
<reference evidence="4" key="2">
    <citation type="submission" date="2020-11" db="EMBL/GenBank/DDBJ databases">
        <authorList>
            <person name="Cecchin M."/>
            <person name="Marcolungo L."/>
            <person name="Rossato M."/>
            <person name="Girolomoni L."/>
            <person name="Cosentino E."/>
            <person name="Cuine S."/>
            <person name="Li-Beisson Y."/>
            <person name="Delledonne M."/>
            <person name="Ballottari M."/>
        </authorList>
    </citation>
    <scope>NUCLEOTIDE SEQUENCE</scope>
    <source>
        <strain evidence="4">211/11P</strain>
        <tissue evidence="4">Whole cell</tissue>
    </source>
</reference>
<dbReference type="InterPro" id="IPR020422">
    <property type="entry name" value="TYR_PHOSPHATASE_DUAL_dom"/>
</dbReference>
<dbReference type="Gene3D" id="1.10.1070.11">
    <property type="entry name" value="Phosphatidylinositol 3-/4-kinase, catalytic domain"/>
    <property type="match status" value="1"/>
</dbReference>
<gene>
    <name evidence="4" type="ORF">D9Q98_007866</name>
</gene>
<dbReference type="PANTHER" id="PTHR47100">
    <property type="entry name" value="DUAL SPECIFICITY PROTEIN PHOSPHATASE PHS1"/>
    <property type="match status" value="1"/>
</dbReference>
<feature type="compositionally biased region" description="Low complexity" evidence="1">
    <location>
        <begin position="284"/>
        <end position="294"/>
    </location>
</feature>
<dbReference type="PROSITE" id="PS50056">
    <property type="entry name" value="TYR_PHOSPHATASE_2"/>
    <property type="match status" value="1"/>
</dbReference>
<reference evidence="4" key="1">
    <citation type="journal article" date="2019" name="Plant J.">
        <title>Chlorella vulgaris genome assembly and annotation reveals the molecular basis for metabolic acclimation to high light conditions.</title>
        <authorList>
            <person name="Cecchin M."/>
            <person name="Marcolungo L."/>
            <person name="Rossato M."/>
            <person name="Girolomoni L."/>
            <person name="Cosentino E."/>
            <person name="Cuine S."/>
            <person name="Li-Beisson Y."/>
            <person name="Delledonne M."/>
            <person name="Ballottari M."/>
        </authorList>
    </citation>
    <scope>NUCLEOTIDE SEQUENCE</scope>
    <source>
        <strain evidence="4">211/11P</strain>
    </source>
</reference>
<name>A0A9D4YTK8_CHLVU</name>
<accession>A0A9D4YTK8</accession>
<dbReference type="GO" id="GO:0009737">
    <property type="term" value="P:response to abscisic acid"/>
    <property type="evidence" value="ECO:0007669"/>
    <property type="project" value="InterPro"/>
</dbReference>
<feature type="region of interest" description="Disordered" evidence="1">
    <location>
        <begin position="275"/>
        <end position="294"/>
    </location>
</feature>
<dbReference type="InterPro" id="IPR015275">
    <property type="entry name" value="Actin-fragmin_kin_cat_dom"/>
</dbReference>
<feature type="region of interest" description="Disordered" evidence="1">
    <location>
        <begin position="111"/>
        <end position="138"/>
    </location>
</feature>
<dbReference type="Proteomes" id="UP001055712">
    <property type="component" value="Unassembled WGS sequence"/>
</dbReference>
<dbReference type="SMART" id="SM00195">
    <property type="entry name" value="DSPc"/>
    <property type="match status" value="1"/>
</dbReference>
<dbReference type="InterPro" id="IPR035010">
    <property type="entry name" value="PHS1"/>
</dbReference>
<feature type="compositionally biased region" description="Low complexity" evidence="1">
    <location>
        <begin position="678"/>
        <end position="695"/>
    </location>
</feature>
<dbReference type="InterPro" id="IPR011009">
    <property type="entry name" value="Kinase-like_dom_sf"/>
</dbReference>
<dbReference type="InterPro" id="IPR036940">
    <property type="entry name" value="PI3/4_kinase_cat_sf"/>
</dbReference>
<organism evidence="4 5">
    <name type="scientific">Chlorella vulgaris</name>
    <name type="common">Green alga</name>
    <dbReference type="NCBI Taxonomy" id="3077"/>
    <lineage>
        <taxon>Eukaryota</taxon>
        <taxon>Viridiplantae</taxon>
        <taxon>Chlorophyta</taxon>
        <taxon>core chlorophytes</taxon>
        <taxon>Trebouxiophyceae</taxon>
        <taxon>Chlorellales</taxon>
        <taxon>Chlorellaceae</taxon>
        <taxon>Chlorella clade</taxon>
        <taxon>Chlorella</taxon>
    </lineage>
</organism>
<dbReference type="PROSITE" id="PS50054">
    <property type="entry name" value="TYR_PHOSPHATASE_DUAL"/>
    <property type="match status" value="1"/>
</dbReference>
<feature type="compositionally biased region" description="Low complexity" evidence="1">
    <location>
        <begin position="995"/>
        <end position="1020"/>
    </location>
</feature>
<evidence type="ECO:0000313" key="5">
    <source>
        <dbReference type="Proteomes" id="UP001055712"/>
    </source>
</evidence>
<feature type="domain" description="Tyrosine-protein phosphatase" evidence="2">
    <location>
        <begin position="792"/>
        <end position="934"/>
    </location>
</feature>
<dbReference type="OrthoDB" id="10252009at2759"/>
<dbReference type="InterPro" id="IPR000387">
    <property type="entry name" value="Tyr_Pase_dom"/>
</dbReference>
<feature type="compositionally biased region" description="Gly residues" evidence="1">
    <location>
        <begin position="223"/>
        <end position="239"/>
    </location>
</feature>
<feature type="compositionally biased region" description="Low complexity" evidence="1">
    <location>
        <begin position="114"/>
        <end position="129"/>
    </location>
</feature>
<protein>
    <submittedName>
        <fullName evidence="4">Uncharacterized protein</fullName>
    </submittedName>
</protein>
<evidence type="ECO:0000259" key="3">
    <source>
        <dbReference type="PROSITE" id="PS50056"/>
    </source>
</evidence>
<feature type="compositionally biased region" description="Gly residues" evidence="1">
    <location>
        <begin position="604"/>
        <end position="626"/>
    </location>
</feature>
<feature type="region of interest" description="Disordered" evidence="1">
    <location>
        <begin position="219"/>
        <end position="244"/>
    </location>
</feature>
<dbReference type="InterPro" id="IPR029021">
    <property type="entry name" value="Prot-tyrosine_phosphatase-like"/>
</dbReference>
<feature type="compositionally biased region" description="Gly residues" evidence="1">
    <location>
        <begin position="637"/>
        <end position="660"/>
    </location>
</feature>
<evidence type="ECO:0000256" key="1">
    <source>
        <dbReference type="SAM" id="MobiDB-lite"/>
    </source>
</evidence>
<dbReference type="EMBL" id="SIDB01000011">
    <property type="protein sequence ID" value="KAI3425893.1"/>
    <property type="molecule type" value="Genomic_DNA"/>
</dbReference>
<dbReference type="Pfam" id="PF09192">
    <property type="entry name" value="Act-Frag_cataly"/>
    <property type="match status" value="1"/>
</dbReference>
<feature type="region of interest" description="Disordered" evidence="1">
    <location>
        <begin position="604"/>
        <end position="695"/>
    </location>
</feature>
<dbReference type="AlphaFoldDB" id="A0A9D4YTK8"/>
<dbReference type="InterPro" id="IPR000340">
    <property type="entry name" value="Dual-sp_phosphatase_cat-dom"/>
</dbReference>
<dbReference type="Gene3D" id="3.90.190.10">
    <property type="entry name" value="Protein tyrosine phosphatase superfamily"/>
    <property type="match status" value="1"/>
</dbReference>
<proteinExistence type="predicted"/>
<feature type="region of interest" description="Disordered" evidence="1">
    <location>
        <begin position="988"/>
        <end position="1054"/>
    </location>
</feature>
<dbReference type="PANTHER" id="PTHR47100:SF5">
    <property type="entry name" value="DUAL SPECIFICITY PROTEIN PHOSPHATASE PHS1"/>
    <property type="match status" value="1"/>
</dbReference>
<dbReference type="SUPFAM" id="SSF52799">
    <property type="entry name" value="(Phosphotyrosine protein) phosphatases II"/>
    <property type="match status" value="1"/>
</dbReference>